<gene>
    <name evidence="1" type="ORF">D3_0119</name>
</gene>
<sequence>MKDIQIVNIDYSAVDPKYRRKEKHVIAKIPAPWLVPDEGPFYTQGIRLLNGGTPLIYEKDFEYATPAADITEQLGRDIYHHIKLKEHILTTATAIDIEYQTVGDPIIGRNKLLQLLEDMIIKGEPIDITTSVIGMPDTFFPSKHSMDVTKPDEVVGFGNLIQLFSILGSRVEAGSGQIKELLNKLNEDAFKKLDYVQNLQWNAIMRHATKDRNPHLIKAPDVQLSNLSNFATANLQQEVEGVRSDLYSTPRGLGEIVKEAEPDASEFVFQNELPFSYYGSGIYLPPPISGSFEGLGGDQETGCFIQEGNGWLVGLLRAFDGKVRNLFYIYDTQLTDDPRQGFWRQSYVQYKHPAITAAGCDANYVISGSGDRVLMLGDNTKSRWWICDPNSTLDAAAHNFKEVDTSAMHARPNWSFNFWHQGNVFRVGDWLYFLMFTPEINLFPGDYKGAVSGDNMIGWLYRAPASDLTNPAKTNIKFEPCTINYDNLRRERRNSQAAFSMDRFEVDGNNLITSGGGCQYSIPVNSFMSHRRRNVIVVENPNNPNQARIRFYALVRPTYNDGGLTVQQSQMTVDYLFDNNTLTLALDPKWKYMYYDLRQNWITNLTEEELRRQWVPWGGGAKGNLPGTGTAIPVSYVPGFGHIGILTGSDGGMPYIVCKVLNNPSRDPRRDWEYFAQPNSWRDASGRMNDGNQYIQPDTPFGFTSFPRWYSDLYDVNGQILTTPIELFIADNPGVDGQHYYREVEPGTGTQYIPRPEAKLMDGTIPYAREMNSKFGPVTNRLPCSLGRVNNPKSKDQYSTEYGIFTVTWPNYRVAKTPLFSPVVVSKDTYAPPTMDSEGSIVIPLLLDHTIVNGKMTLSPNPSKSVHIPAYIWRDWMHRLIGAEMDNVIDIVVDFFISPKQDGLAYKRHSYAMFTFHTTDNPKAIRQIISKFTWAVRSYNSQGVRIMQVSSEQYPFVSSVGSQPYSLAPGVDNTLIDAGWNDAQFNPNGTWKILNVPSQLSTPNMQVLEHRELGEGVYEIFAYTGWRIFTQSYSRIFGFKDYNNPHKPKETFAFSPYTGAFVSYATYGVANPEHGMCTGENYLTVGGGAVDMTISEVGAKKVMRGATFSVGNWSVFIASDIVVSFGGYSMTAVKRNFDLRNFTSKFRNNTFYIYCVARGSKAEYEVSGMLRYPRSDSLLVAKIITGDLGVESIERYQPFAIAGFPLTRVRDAGIPVSSGSIFDEGTYSFIKYSELYTD</sequence>
<keyword evidence="2" id="KW-1185">Reference proteome</keyword>
<evidence type="ECO:0000313" key="1">
    <source>
        <dbReference type="EMBL" id="QDJ97117.1"/>
    </source>
</evidence>
<protein>
    <submittedName>
        <fullName evidence="1">Uncharacterized protein</fullName>
    </submittedName>
</protein>
<accession>A0A514TVR7</accession>
<organism evidence="1 2">
    <name type="scientific">Aeromonas phage D3</name>
    <dbReference type="NCBI Taxonomy" id="2593327"/>
    <lineage>
        <taxon>Viruses</taxon>
        <taxon>Duplodnaviria</taxon>
        <taxon>Heunggongvirae</taxon>
        <taxon>Uroviricota</taxon>
        <taxon>Caudoviricetes</taxon>
        <taxon>Chimalliviridae</taxon>
        <taxon>Ludhianavirus</taxon>
        <taxon>Ludhianavirus D3</taxon>
    </lineage>
</organism>
<reference evidence="1 2" key="1">
    <citation type="submission" date="2019-06" db="EMBL/GenBank/DDBJ databases">
        <title>Complete genome sequence of Aeromonas hydrophila bacteriophage D3.</title>
        <authorList>
            <person name="Rai S."/>
            <person name="Tyagi A."/>
            <person name="Kumar N."/>
            <person name="Singh N."/>
        </authorList>
    </citation>
    <scope>NUCLEOTIDE SEQUENCE [LARGE SCALE GENOMIC DNA]</scope>
</reference>
<dbReference type="EMBL" id="MN102098">
    <property type="protein sequence ID" value="QDJ97117.1"/>
    <property type="molecule type" value="Genomic_DNA"/>
</dbReference>
<evidence type="ECO:0000313" key="2">
    <source>
        <dbReference type="Proteomes" id="UP000319658"/>
    </source>
</evidence>
<dbReference type="Proteomes" id="UP000319658">
    <property type="component" value="Segment"/>
</dbReference>
<name>A0A514TVR7_9CAUD</name>
<proteinExistence type="predicted"/>